<gene>
    <name evidence="1" type="ORF">AEK19_MT1239</name>
</gene>
<protein>
    <submittedName>
        <fullName evidence="1">Uncharacterized protein</fullName>
    </submittedName>
</protein>
<keyword evidence="1" id="KW-0496">Mitochondrion</keyword>
<evidence type="ECO:0000313" key="1">
    <source>
        <dbReference type="EMBL" id="ART31451.1"/>
    </source>
</evidence>
<proteinExistence type="predicted"/>
<dbReference type="AlphaFoldDB" id="A0A1Y0B241"/>
<reference evidence="1" key="1">
    <citation type="submission" date="2017-03" db="EMBL/GenBank/DDBJ databases">
        <title>The mitochondrial genome of the carnivorous plant Utricularia reniformis (Lentibulariaceae): structure, comparative analysis and evolutionary landmarks.</title>
        <authorList>
            <person name="Silva S.R."/>
            <person name="Alvarenga D.O."/>
            <person name="Michael T.P."/>
            <person name="Miranda V.F.O."/>
            <person name="Varani A.M."/>
        </authorList>
    </citation>
    <scope>NUCLEOTIDE SEQUENCE</scope>
</reference>
<organism evidence="1">
    <name type="scientific">Utricularia reniformis</name>
    <dbReference type="NCBI Taxonomy" id="192314"/>
    <lineage>
        <taxon>Eukaryota</taxon>
        <taxon>Viridiplantae</taxon>
        <taxon>Streptophyta</taxon>
        <taxon>Embryophyta</taxon>
        <taxon>Tracheophyta</taxon>
        <taxon>Spermatophyta</taxon>
        <taxon>Magnoliopsida</taxon>
        <taxon>eudicotyledons</taxon>
        <taxon>Gunneridae</taxon>
        <taxon>Pentapetalae</taxon>
        <taxon>asterids</taxon>
        <taxon>lamiids</taxon>
        <taxon>Lamiales</taxon>
        <taxon>Lentibulariaceae</taxon>
        <taxon>Utricularia</taxon>
    </lineage>
</organism>
<geneLocation type="mitochondrion" evidence="1"/>
<dbReference type="EMBL" id="KY774314">
    <property type="protein sequence ID" value="ART31451.1"/>
    <property type="molecule type" value="Genomic_DNA"/>
</dbReference>
<sequence length="107" mass="12594">MGIDPAYFTNLFQKRDNTTGLRARMRWDGIRTSLVEQGESNIRNLTEELCLIAETISSCGEVWYGRDRMDSRSRKRCWNSFKKDIIEWVIEFAEKAQFVNKIPVSLR</sequence>
<accession>A0A1Y0B241</accession>
<name>A0A1Y0B241_9LAMI</name>